<gene>
    <name evidence="2" type="ORF">WH96_19425</name>
</gene>
<feature type="transmembrane region" description="Helical" evidence="1">
    <location>
        <begin position="84"/>
        <end position="104"/>
    </location>
</feature>
<keyword evidence="3" id="KW-1185">Reference proteome</keyword>
<keyword evidence="1" id="KW-0472">Membrane</keyword>
<proteinExistence type="predicted"/>
<dbReference type="AlphaFoldDB" id="A0A0H2M9E3"/>
<dbReference type="OrthoDB" id="7006010at2"/>
<comment type="caution">
    <text evidence="2">The sequence shown here is derived from an EMBL/GenBank/DDBJ whole genome shotgun (WGS) entry which is preliminary data.</text>
</comment>
<reference evidence="2 3" key="1">
    <citation type="submission" date="2015-03" db="EMBL/GenBank/DDBJ databases">
        <title>Genome Sequence of Kiloniella spongiae MEBiC09566, isolated from a marine sponge.</title>
        <authorList>
            <person name="Shao Z."/>
            <person name="Wang L."/>
            <person name="Li X."/>
        </authorList>
    </citation>
    <scope>NUCLEOTIDE SEQUENCE [LARGE SCALE GENOMIC DNA]</scope>
    <source>
        <strain evidence="2 3">MEBiC09566</strain>
    </source>
</reference>
<keyword evidence="1" id="KW-0812">Transmembrane</keyword>
<evidence type="ECO:0000256" key="1">
    <source>
        <dbReference type="SAM" id="Phobius"/>
    </source>
</evidence>
<keyword evidence="1" id="KW-1133">Transmembrane helix</keyword>
<evidence type="ECO:0000313" key="3">
    <source>
        <dbReference type="Proteomes" id="UP000035444"/>
    </source>
</evidence>
<dbReference type="EMBL" id="LAQL01000019">
    <property type="protein sequence ID" value="KLN59139.1"/>
    <property type="molecule type" value="Genomic_DNA"/>
</dbReference>
<evidence type="ECO:0000313" key="2">
    <source>
        <dbReference type="EMBL" id="KLN59139.1"/>
    </source>
</evidence>
<evidence type="ECO:0008006" key="4">
    <source>
        <dbReference type="Google" id="ProtNLM"/>
    </source>
</evidence>
<sequence length="252" mass="27044">MSQMTQFSDEDLTAFLDGEASADLARQIEQALDVDAALQKRLEDLSLPVDDLKAAMQQVTDQAPNLPDILTDSVAVSNKSSGNWIYAGSLAASILVSLVIGGVLGKSYFVPTETPGWKSYVAAYQSLYVGDTLNSVELTPEQTQKNLDNLSSKMGIDLASMTSGSDLVFKRAQLLGFKGKPLVQLAYLSPKGQPVALCIIRTDKGNTEAIGMDKLEGMAAASWRKNGYAFLFIGGQDETVIHEGAARFKALL</sequence>
<dbReference type="STRING" id="1489064.WH96_19425"/>
<dbReference type="RefSeq" id="WP_047765886.1">
    <property type="nucleotide sequence ID" value="NZ_LAQL01000019.1"/>
</dbReference>
<organism evidence="2 3">
    <name type="scientific">Kiloniella spongiae</name>
    <dbReference type="NCBI Taxonomy" id="1489064"/>
    <lineage>
        <taxon>Bacteria</taxon>
        <taxon>Pseudomonadati</taxon>
        <taxon>Pseudomonadota</taxon>
        <taxon>Alphaproteobacteria</taxon>
        <taxon>Rhodospirillales</taxon>
        <taxon>Kiloniellaceae</taxon>
        <taxon>Kiloniella</taxon>
    </lineage>
</organism>
<dbReference type="Proteomes" id="UP000035444">
    <property type="component" value="Unassembled WGS sequence"/>
</dbReference>
<protein>
    <recommendedName>
        <fullName evidence="4">Zinc-finger domain-containing protein</fullName>
    </recommendedName>
</protein>
<name>A0A0H2M9E3_9PROT</name>
<accession>A0A0H2M9E3</accession>